<evidence type="ECO:0000313" key="5">
    <source>
        <dbReference type="Proteomes" id="UP000269221"/>
    </source>
</evidence>
<accession>A0A3M0JCA3</accession>
<organism evidence="4 5">
    <name type="scientific">Hirundo rustica rustica</name>
    <dbReference type="NCBI Taxonomy" id="333673"/>
    <lineage>
        <taxon>Eukaryota</taxon>
        <taxon>Metazoa</taxon>
        <taxon>Chordata</taxon>
        <taxon>Craniata</taxon>
        <taxon>Vertebrata</taxon>
        <taxon>Euteleostomi</taxon>
        <taxon>Archelosauria</taxon>
        <taxon>Archosauria</taxon>
        <taxon>Dinosauria</taxon>
        <taxon>Saurischia</taxon>
        <taxon>Theropoda</taxon>
        <taxon>Coelurosauria</taxon>
        <taxon>Aves</taxon>
        <taxon>Neognathae</taxon>
        <taxon>Neoaves</taxon>
        <taxon>Telluraves</taxon>
        <taxon>Australaves</taxon>
        <taxon>Passeriformes</taxon>
        <taxon>Sylvioidea</taxon>
        <taxon>Hirundinidae</taxon>
        <taxon>Hirundo</taxon>
    </lineage>
</organism>
<comment type="caution">
    <text evidence="4">The sequence shown here is derived from an EMBL/GenBank/DDBJ whole genome shotgun (WGS) entry which is preliminary data.</text>
</comment>
<keyword evidence="1" id="KW-0175">Coiled coil</keyword>
<keyword evidence="3" id="KW-0472">Membrane</keyword>
<feature type="transmembrane region" description="Helical" evidence="3">
    <location>
        <begin position="44"/>
        <end position="62"/>
    </location>
</feature>
<evidence type="ECO:0000256" key="3">
    <source>
        <dbReference type="SAM" id="Phobius"/>
    </source>
</evidence>
<gene>
    <name evidence="4" type="ORF">DUI87_25378</name>
</gene>
<dbReference type="AlphaFoldDB" id="A0A3M0JCA3"/>
<keyword evidence="3" id="KW-0812">Transmembrane</keyword>
<dbReference type="OrthoDB" id="9222080at2759"/>
<evidence type="ECO:0000256" key="2">
    <source>
        <dbReference type="SAM" id="MobiDB-lite"/>
    </source>
</evidence>
<feature type="transmembrane region" description="Helical" evidence="3">
    <location>
        <begin position="122"/>
        <end position="142"/>
    </location>
</feature>
<keyword evidence="5" id="KW-1185">Reference proteome</keyword>
<sequence length="201" mass="23324">MNPADTMNFDCMVSIDELGWMIFPNTGMEKEKCFVLKQNQEGSAMVGVIFHVYLLLMAALSINQPAGKNRVSPEDDQEIVRRMKEREVFLEQHQRRLEQEIAELQARQEPVAWSLWELERKMDWQTCIGLALLVPVVLVVWMQHRNERRWEHRDQENEPGFLGESLQRSGLPDQALGAAQGHLHLHGQNRRMSPIPRRGSC</sequence>
<reference evidence="4 5" key="1">
    <citation type="submission" date="2018-07" db="EMBL/GenBank/DDBJ databases">
        <title>A high quality draft genome assembly of the barn swallow (H. rustica rustica).</title>
        <authorList>
            <person name="Formenti G."/>
            <person name="Chiara M."/>
            <person name="Poveda L."/>
            <person name="Francoijs K.-J."/>
            <person name="Bonisoli-Alquati A."/>
            <person name="Canova L."/>
            <person name="Gianfranceschi L."/>
            <person name="Horner D.S."/>
            <person name="Saino N."/>
        </authorList>
    </citation>
    <scope>NUCLEOTIDE SEQUENCE [LARGE SCALE GENOMIC DNA]</scope>
    <source>
        <strain evidence="4">Chelidonia</strain>
        <tissue evidence="4">Blood</tissue>
    </source>
</reference>
<protein>
    <submittedName>
        <fullName evidence="4">Uncharacterized protein</fullName>
    </submittedName>
</protein>
<feature type="region of interest" description="Disordered" evidence="2">
    <location>
        <begin position="149"/>
        <end position="168"/>
    </location>
</feature>
<feature type="coiled-coil region" evidence="1">
    <location>
        <begin position="80"/>
        <end position="107"/>
    </location>
</feature>
<keyword evidence="3" id="KW-1133">Transmembrane helix</keyword>
<evidence type="ECO:0000313" key="4">
    <source>
        <dbReference type="EMBL" id="RMB97900.1"/>
    </source>
</evidence>
<evidence type="ECO:0000256" key="1">
    <source>
        <dbReference type="SAM" id="Coils"/>
    </source>
</evidence>
<dbReference type="STRING" id="333673.A0A3M0JCA3"/>
<dbReference type="Proteomes" id="UP000269221">
    <property type="component" value="Unassembled WGS sequence"/>
</dbReference>
<name>A0A3M0JCA3_HIRRU</name>
<dbReference type="EMBL" id="QRBI01000154">
    <property type="protein sequence ID" value="RMB97900.1"/>
    <property type="molecule type" value="Genomic_DNA"/>
</dbReference>
<proteinExistence type="predicted"/>